<reference evidence="2 3" key="1">
    <citation type="submission" date="2021-06" db="EMBL/GenBank/DDBJ databases">
        <title>Actinoplanes lichenicola sp. nov., and Actinoplanes ovalisporus sp. nov., isolated from lichen in Thailand.</title>
        <authorList>
            <person name="Saeng-In P."/>
            <person name="Kanchanasin P."/>
            <person name="Yuki M."/>
            <person name="Kudo T."/>
            <person name="Ohkuma M."/>
            <person name="Phongsopitanun W."/>
            <person name="Tanasupawat S."/>
        </authorList>
    </citation>
    <scope>NUCLEOTIDE SEQUENCE [LARGE SCALE GENOMIC DNA]</scope>
    <source>
        <strain evidence="2 3">NBRC 110975</strain>
    </source>
</reference>
<evidence type="ECO:0000256" key="1">
    <source>
        <dbReference type="SAM" id="MobiDB-lite"/>
    </source>
</evidence>
<evidence type="ECO:0000313" key="3">
    <source>
        <dbReference type="Proteomes" id="UP001519654"/>
    </source>
</evidence>
<dbReference type="EMBL" id="JAHKKG010000003">
    <property type="protein sequence ID" value="MBU2663786.1"/>
    <property type="molecule type" value="Genomic_DNA"/>
</dbReference>
<keyword evidence="3" id="KW-1185">Reference proteome</keyword>
<dbReference type="RefSeq" id="WP_215785764.1">
    <property type="nucleotide sequence ID" value="NZ_JAHKKG010000003.1"/>
</dbReference>
<comment type="caution">
    <text evidence="2">The sequence shown here is derived from an EMBL/GenBank/DDBJ whole genome shotgun (WGS) entry which is preliminary data.</text>
</comment>
<evidence type="ECO:0008006" key="4">
    <source>
        <dbReference type="Google" id="ProtNLM"/>
    </source>
</evidence>
<feature type="region of interest" description="Disordered" evidence="1">
    <location>
        <begin position="237"/>
        <end position="263"/>
    </location>
</feature>
<evidence type="ECO:0000313" key="2">
    <source>
        <dbReference type="EMBL" id="MBU2663786.1"/>
    </source>
</evidence>
<feature type="compositionally biased region" description="Acidic residues" evidence="1">
    <location>
        <begin position="237"/>
        <end position="262"/>
    </location>
</feature>
<gene>
    <name evidence="2" type="ORF">KOI35_09725</name>
</gene>
<sequence length="562" mass="62202">MALVRELYEDEYSPEFSSIVIRDAMTMPTPLWLRAPLLDESAGPLWGTVGRAGDGWLQLNAVGGYQRVRLEAHDEAPPPETERWTSVFEMPYFCGTGTVGFTSTTNASPYSGLELGPPGHYRARVGRRPADDEGDIWVVRFWPEPVRPPRWLTRGPDDELDSVGDDIYALVGWAPDGRLETTVAELADALLLDAATVRAALPGEDRPSDGRRDVRTCDHLVVDRRGSALIITGISDAEEYYDEEPGDDEDEVREEAAPDDSPEAVQMRDVLRRYQEEERLAGLRRRPPAGPPPRYGWVGTDIVVRRGDQLVTLAPCPMNDPNTACEVAGGIVVAGDHIVELDRFDQAAYVKEDGTSVDLGALRADFKVSRDGTVLAATELGRGRRGRSALHVIDLVDGTRHALTIDWNPEFFIVGVSDDTVWFRPNRFRPAELSWTVGHAEAVPATRPAPVGSWAGPLAPEHRHYTAHHCGRSFDGYEDITVIDNGERRTYHVPTPGRVDHRVRPVWEDPDHLLLVPGVTSDGGLEFLGCVFRLDVNTGAMQTVATGAHVRTFIHPWPRWTA</sequence>
<accession>A0ABS5YL65</accession>
<protein>
    <recommendedName>
        <fullName evidence="4">DUF4185 domain-containing protein</fullName>
    </recommendedName>
</protein>
<proteinExistence type="predicted"/>
<name>A0ABS5YL65_9ACTN</name>
<organism evidence="2 3">
    <name type="scientific">Paractinoplanes bogorensis</name>
    <dbReference type="NCBI Taxonomy" id="1610840"/>
    <lineage>
        <taxon>Bacteria</taxon>
        <taxon>Bacillati</taxon>
        <taxon>Actinomycetota</taxon>
        <taxon>Actinomycetes</taxon>
        <taxon>Micromonosporales</taxon>
        <taxon>Micromonosporaceae</taxon>
        <taxon>Paractinoplanes</taxon>
    </lineage>
</organism>
<dbReference type="Proteomes" id="UP001519654">
    <property type="component" value="Unassembled WGS sequence"/>
</dbReference>